<organism evidence="1 2">
    <name type="scientific">Perkinsus olseni</name>
    <name type="common">Perkinsus atlanticus</name>
    <dbReference type="NCBI Taxonomy" id="32597"/>
    <lineage>
        <taxon>Eukaryota</taxon>
        <taxon>Sar</taxon>
        <taxon>Alveolata</taxon>
        <taxon>Perkinsozoa</taxon>
        <taxon>Perkinsea</taxon>
        <taxon>Perkinsida</taxon>
        <taxon>Perkinsidae</taxon>
        <taxon>Perkinsus</taxon>
    </lineage>
</organism>
<dbReference type="AlphaFoldDB" id="A0A7J6UET5"/>
<reference evidence="1 2" key="1">
    <citation type="submission" date="2020-04" db="EMBL/GenBank/DDBJ databases">
        <title>Perkinsus olseni comparative genomics.</title>
        <authorList>
            <person name="Bogema D.R."/>
        </authorList>
    </citation>
    <scope>NUCLEOTIDE SEQUENCE [LARGE SCALE GENOMIC DNA]</scope>
    <source>
        <strain evidence="1">ATCC PRA-205</strain>
    </source>
</reference>
<dbReference type="Proteomes" id="UP000574390">
    <property type="component" value="Unassembled WGS sequence"/>
</dbReference>
<feature type="non-terminal residue" evidence="1">
    <location>
        <position position="161"/>
    </location>
</feature>
<evidence type="ECO:0000313" key="1">
    <source>
        <dbReference type="EMBL" id="KAF4755744.1"/>
    </source>
</evidence>
<gene>
    <name evidence="1" type="ORF">FOZ62_009698</name>
</gene>
<protein>
    <recommendedName>
        <fullName evidence="3">HemK methyltransferase member 2</fullName>
    </recommendedName>
</protein>
<name>A0A7J6UET5_PEROL</name>
<accession>A0A7J6UET5</accession>
<comment type="caution">
    <text evidence="1">The sequence shown here is derived from an EMBL/GenBank/DDBJ whole genome shotgun (WGS) entry which is preliminary data.</text>
</comment>
<evidence type="ECO:0000313" key="2">
    <source>
        <dbReference type="Proteomes" id="UP000574390"/>
    </source>
</evidence>
<feature type="non-terminal residue" evidence="1">
    <location>
        <position position="1"/>
    </location>
</feature>
<evidence type="ECO:0008006" key="3">
    <source>
        <dbReference type="Google" id="ProtNLM"/>
    </source>
</evidence>
<sequence>DRAVPCYLSPSGSILPAESQQMATAIDPFARYVLVNSEKDFGLSSIPDGHDGSFPAATFLDPRYLPCVSRSCRATCYISPQSGACVPRAIEGSEGYGILLEFCSSCNSQTQCNDALQSTPALPVKYTSKCDWSLDSCSSLCRASLKHNPVYWALPNTVWDV</sequence>
<dbReference type="EMBL" id="JABANM010000557">
    <property type="protein sequence ID" value="KAF4755744.1"/>
    <property type="molecule type" value="Genomic_DNA"/>
</dbReference>
<proteinExistence type="predicted"/>